<dbReference type="OMA" id="KIREDWY"/>
<accession>A0A078AWI2</accession>
<dbReference type="Pfam" id="PF05002">
    <property type="entry name" value="SGS"/>
    <property type="match status" value="1"/>
</dbReference>
<evidence type="ECO:0000259" key="5">
    <source>
        <dbReference type="PROSITE" id="PS51203"/>
    </source>
</evidence>
<feature type="compositionally biased region" description="Polar residues" evidence="3">
    <location>
        <begin position="266"/>
        <end position="278"/>
    </location>
</feature>
<dbReference type="InterPro" id="IPR008978">
    <property type="entry name" value="HSP20-like_chaperone"/>
</dbReference>
<feature type="region of interest" description="Disordered" evidence="3">
    <location>
        <begin position="347"/>
        <end position="368"/>
    </location>
</feature>
<dbReference type="PANTHER" id="PTHR45862">
    <property type="entry name" value="PROTEIN SGT1 HOMOLOG"/>
    <property type="match status" value="1"/>
</dbReference>
<feature type="region of interest" description="Disordered" evidence="3">
    <location>
        <begin position="266"/>
        <end position="286"/>
    </location>
</feature>
<dbReference type="PROSITE" id="PS51048">
    <property type="entry name" value="SGS"/>
    <property type="match status" value="1"/>
</dbReference>
<proteinExistence type="inferred from homology"/>
<feature type="domain" description="SGS" evidence="4">
    <location>
        <begin position="274"/>
        <end position="366"/>
    </location>
</feature>
<dbReference type="AlphaFoldDB" id="A0A078AWI2"/>
<dbReference type="InterPro" id="IPR007699">
    <property type="entry name" value="SGS_dom"/>
</dbReference>
<dbReference type="InterPro" id="IPR044563">
    <property type="entry name" value="Sgt1-like"/>
</dbReference>
<dbReference type="PROSITE" id="PS51203">
    <property type="entry name" value="CS"/>
    <property type="match status" value="1"/>
</dbReference>
<gene>
    <name evidence="6" type="primary">Contig12748.g13597</name>
    <name evidence="6" type="ORF">STYLEM_15609</name>
</gene>
<evidence type="ECO:0000313" key="6">
    <source>
        <dbReference type="EMBL" id="CDW86514.1"/>
    </source>
</evidence>
<dbReference type="SUPFAM" id="SSF49764">
    <property type="entry name" value="HSP20-like chaperones"/>
    <property type="match status" value="1"/>
</dbReference>
<sequence>METNHLNQALLQFALGNHHSALFHLSQESPSFVAKITQASINLTLGKYQVAIDVLNEAHSAATGSEVPQLLYLRAKAHFLQGNLNDSVTDIQAAKNSLSNVQDELENKDLERQINVLERKAQMELLRQSEIGTINDAAYLKSTQEEQKKSEPAPTQQTPVVKQVPLIDPKYDWYQNATHVFISYKVSNPTVSEKAQINFDETNVQISYEDLSLSLELSNSIIPAESSTTTTAKKIELKLRKSIDNTSWMKVEKAGEAKLMATTQVIQSSQNPPSYPTSSKKKQDWGQIDKQIEKDFAKEKPEGDAALNTLFKQIYERSDENTRRAMIKSYQTSGGTVLSTNWDEVAKKDYEGKDRPDAPEGQEWGKDN</sequence>
<reference evidence="6 7" key="1">
    <citation type="submission" date="2014-06" db="EMBL/GenBank/DDBJ databases">
        <authorList>
            <person name="Swart Estienne"/>
        </authorList>
    </citation>
    <scope>NUCLEOTIDE SEQUENCE [LARGE SCALE GENOMIC DNA]</scope>
    <source>
        <strain evidence="6 7">130c</strain>
    </source>
</reference>
<evidence type="ECO:0000259" key="4">
    <source>
        <dbReference type="PROSITE" id="PS51048"/>
    </source>
</evidence>
<comment type="similarity">
    <text evidence="1">Belongs to the SGT1 family.</text>
</comment>
<dbReference type="Pfam" id="PF04969">
    <property type="entry name" value="CS"/>
    <property type="match status" value="1"/>
</dbReference>
<dbReference type="SUPFAM" id="SSF48452">
    <property type="entry name" value="TPR-like"/>
    <property type="match status" value="1"/>
</dbReference>
<evidence type="ECO:0000256" key="3">
    <source>
        <dbReference type="SAM" id="MobiDB-lite"/>
    </source>
</evidence>
<dbReference type="EMBL" id="CCKQ01014722">
    <property type="protein sequence ID" value="CDW86514.1"/>
    <property type="molecule type" value="Genomic_DNA"/>
</dbReference>
<dbReference type="OrthoDB" id="1898560at2759"/>
<keyword evidence="2" id="KW-0175">Coiled coil</keyword>
<evidence type="ECO:0000256" key="1">
    <source>
        <dbReference type="ARBA" id="ARBA00008509"/>
    </source>
</evidence>
<feature type="domain" description="CS" evidence="5">
    <location>
        <begin position="166"/>
        <end position="252"/>
    </location>
</feature>
<protein>
    <submittedName>
        <fullName evidence="6">Suppressor of g2 allele of skp1 homolog</fullName>
    </submittedName>
</protein>
<dbReference type="InParanoid" id="A0A078AWI2"/>
<organism evidence="6 7">
    <name type="scientific">Stylonychia lemnae</name>
    <name type="common">Ciliate</name>
    <dbReference type="NCBI Taxonomy" id="5949"/>
    <lineage>
        <taxon>Eukaryota</taxon>
        <taxon>Sar</taxon>
        <taxon>Alveolata</taxon>
        <taxon>Ciliophora</taxon>
        <taxon>Intramacronucleata</taxon>
        <taxon>Spirotrichea</taxon>
        <taxon>Stichotrichia</taxon>
        <taxon>Sporadotrichida</taxon>
        <taxon>Oxytrichidae</taxon>
        <taxon>Stylonychinae</taxon>
        <taxon>Stylonychia</taxon>
    </lineage>
</organism>
<dbReference type="InterPro" id="IPR007052">
    <property type="entry name" value="CS_dom"/>
</dbReference>
<feature type="coiled-coil region" evidence="2">
    <location>
        <begin position="88"/>
        <end position="127"/>
    </location>
</feature>
<dbReference type="Proteomes" id="UP000039865">
    <property type="component" value="Unassembled WGS sequence"/>
</dbReference>
<evidence type="ECO:0000256" key="2">
    <source>
        <dbReference type="SAM" id="Coils"/>
    </source>
</evidence>
<dbReference type="InterPro" id="IPR011990">
    <property type="entry name" value="TPR-like_helical_dom_sf"/>
</dbReference>
<dbReference type="Gene3D" id="2.60.40.790">
    <property type="match status" value="1"/>
</dbReference>
<name>A0A078AWI2_STYLE</name>
<evidence type="ECO:0000313" key="7">
    <source>
        <dbReference type="Proteomes" id="UP000039865"/>
    </source>
</evidence>
<keyword evidence="7" id="KW-1185">Reference proteome</keyword>
<dbReference type="GO" id="GO:0051087">
    <property type="term" value="F:protein-folding chaperone binding"/>
    <property type="evidence" value="ECO:0007669"/>
    <property type="project" value="InterPro"/>
</dbReference>